<keyword evidence="3" id="KW-1185">Reference proteome</keyword>
<sequence length="113" mass="12888">MKALQAILDLSVLVYTIFIVLLLTSVLDENTIFAIDSENQALILYKILVSAGILLMLVRLLANHLHIAAFKYDRHRAQLTINNLKADLYEKRQAFRSNRNKGSYSEEEAEIPN</sequence>
<feature type="transmembrane region" description="Helical" evidence="1">
    <location>
        <begin position="42"/>
        <end position="62"/>
    </location>
</feature>
<reference evidence="3" key="1">
    <citation type="journal article" date="2019" name="Int. J. Syst. Evol. Microbiol.">
        <title>The Global Catalogue of Microorganisms (GCM) 10K type strain sequencing project: providing services to taxonomists for standard genome sequencing and annotation.</title>
        <authorList>
            <consortium name="The Broad Institute Genomics Platform"/>
            <consortium name="The Broad Institute Genome Sequencing Center for Infectious Disease"/>
            <person name="Wu L."/>
            <person name="Ma J."/>
        </authorList>
    </citation>
    <scope>NUCLEOTIDE SEQUENCE [LARGE SCALE GENOMIC DNA]</scope>
    <source>
        <strain evidence="3">KCTC 23984</strain>
    </source>
</reference>
<name>A0ABW6BYR7_9BACT</name>
<gene>
    <name evidence="2" type="ORF">ACFS7Z_17280</name>
</gene>
<keyword evidence="1" id="KW-0812">Transmembrane</keyword>
<feature type="transmembrane region" description="Helical" evidence="1">
    <location>
        <begin position="7"/>
        <end position="27"/>
    </location>
</feature>
<evidence type="ECO:0000313" key="3">
    <source>
        <dbReference type="Proteomes" id="UP001597641"/>
    </source>
</evidence>
<dbReference type="EMBL" id="JBHUOX010000014">
    <property type="protein sequence ID" value="MFD3002126.1"/>
    <property type="molecule type" value="Genomic_DNA"/>
</dbReference>
<accession>A0ABW6BYR7</accession>
<dbReference type="RefSeq" id="WP_377487261.1">
    <property type="nucleotide sequence ID" value="NZ_JBHUOX010000014.1"/>
</dbReference>
<dbReference type="Proteomes" id="UP001597641">
    <property type="component" value="Unassembled WGS sequence"/>
</dbReference>
<evidence type="ECO:0000256" key="1">
    <source>
        <dbReference type="SAM" id="Phobius"/>
    </source>
</evidence>
<evidence type="ECO:0000313" key="2">
    <source>
        <dbReference type="EMBL" id="MFD3002126.1"/>
    </source>
</evidence>
<keyword evidence="1" id="KW-1133">Transmembrane helix</keyword>
<organism evidence="2 3">
    <name type="scientific">Pontibacter toksunensis</name>
    <dbReference type="NCBI Taxonomy" id="1332631"/>
    <lineage>
        <taxon>Bacteria</taxon>
        <taxon>Pseudomonadati</taxon>
        <taxon>Bacteroidota</taxon>
        <taxon>Cytophagia</taxon>
        <taxon>Cytophagales</taxon>
        <taxon>Hymenobacteraceae</taxon>
        <taxon>Pontibacter</taxon>
    </lineage>
</organism>
<keyword evidence="1" id="KW-0472">Membrane</keyword>
<proteinExistence type="predicted"/>
<protein>
    <submittedName>
        <fullName evidence="2">Uncharacterized protein</fullName>
    </submittedName>
</protein>
<comment type="caution">
    <text evidence="2">The sequence shown here is derived from an EMBL/GenBank/DDBJ whole genome shotgun (WGS) entry which is preliminary data.</text>
</comment>